<evidence type="ECO:0000313" key="2">
    <source>
        <dbReference type="EMBL" id="KGE69675.1"/>
    </source>
</evidence>
<keyword evidence="1" id="KW-1133">Transmembrane helix</keyword>
<dbReference type="EMBL" id="ASGY01000016">
    <property type="protein sequence ID" value="KGE69675.1"/>
    <property type="molecule type" value="Genomic_DNA"/>
</dbReference>
<accession>A0A0A1Z5W5</accession>
<evidence type="ECO:0000256" key="1">
    <source>
        <dbReference type="SAM" id="Phobius"/>
    </source>
</evidence>
<organism evidence="2 3">
    <name type="scientific">Pseudomonas fluorescens LMG 5329</name>
    <dbReference type="NCBI Taxonomy" id="1324332"/>
    <lineage>
        <taxon>Bacteria</taxon>
        <taxon>Pseudomonadati</taxon>
        <taxon>Pseudomonadota</taxon>
        <taxon>Gammaproteobacteria</taxon>
        <taxon>Pseudomonadales</taxon>
        <taxon>Pseudomonadaceae</taxon>
        <taxon>Pseudomonas</taxon>
    </lineage>
</organism>
<dbReference type="OrthoDB" id="7031789at2"/>
<feature type="transmembrane region" description="Helical" evidence="1">
    <location>
        <begin position="61"/>
        <end position="79"/>
    </location>
</feature>
<proteinExistence type="predicted"/>
<feature type="transmembrane region" description="Helical" evidence="1">
    <location>
        <begin position="85"/>
        <end position="104"/>
    </location>
</feature>
<name>A0A0A1Z5W5_PSEFL</name>
<dbReference type="Proteomes" id="UP000030060">
    <property type="component" value="Unassembled WGS sequence"/>
</dbReference>
<dbReference type="RefSeq" id="WP_038842347.1">
    <property type="nucleotide sequence ID" value="NZ_ASGY01000016.1"/>
</dbReference>
<dbReference type="AlphaFoldDB" id="A0A0A1Z5W5"/>
<evidence type="ECO:0000313" key="3">
    <source>
        <dbReference type="Proteomes" id="UP000030060"/>
    </source>
</evidence>
<gene>
    <name evidence="2" type="ORF">K814_0101750</name>
</gene>
<sequence>MLLLKPSHSRRPAYKVIGLVLILPLMISLMRLGGTGVLLALGTSGYGVWFAVRYASTGLKVTAMVITLLNILSTVLLSMPSVLMALGYIAWLFAYPAFSEWLYWRR</sequence>
<reference evidence="2 3" key="1">
    <citation type="journal article" date="2013" name="Genome Announc.">
        <title>Draft Genome Sequence of Pseudomonas fluorescens LMG 5329, a White Line-Inducing Principle-Producing Bioindicator for the Mushroom Pathogen Pseudomonas tolaasii.</title>
        <authorList>
            <person name="Ghequire M.G."/>
            <person name="Rokni-Zadeh H."/>
            <person name="Zarrineh P."/>
            <person name="De Mot R."/>
        </authorList>
    </citation>
    <scope>NUCLEOTIDE SEQUENCE [LARGE SCALE GENOMIC DNA]</scope>
    <source>
        <strain evidence="2 3">LMG 5329</strain>
    </source>
</reference>
<comment type="caution">
    <text evidence="2">The sequence shown here is derived from an EMBL/GenBank/DDBJ whole genome shotgun (WGS) entry which is preliminary data.</text>
</comment>
<protein>
    <submittedName>
        <fullName evidence="2">Uncharacterized protein</fullName>
    </submittedName>
</protein>
<keyword evidence="1" id="KW-0472">Membrane</keyword>
<keyword evidence="1" id="KW-0812">Transmembrane</keyword>